<feature type="transmembrane region" description="Helical" evidence="1">
    <location>
        <begin position="106"/>
        <end position="126"/>
    </location>
</feature>
<reference evidence="2 3" key="1">
    <citation type="submission" date="2018-02" db="EMBL/GenBank/DDBJ databases">
        <title>Complete genome sequencing of Faecalibacterium prausnitzii strains isolated from the human gut.</title>
        <authorList>
            <person name="Fitzgerald B.C."/>
            <person name="Shkoporov A.N."/>
            <person name="Ross P.R."/>
            <person name="Hill C."/>
        </authorList>
    </citation>
    <scope>NUCLEOTIDE SEQUENCE [LARGE SCALE GENOMIC DNA]</scope>
    <source>
        <strain evidence="2 3">APC942/32-1</strain>
    </source>
</reference>
<organism evidence="2 3">
    <name type="scientific">Faecalibacterium prausnitzii</name>
    <dbReference type="NCBI Taxonomy" id="853"/>
    <lineage>
        <taxon>Bacteria</taxon>
        <taxon>Bacillati</taxon>
        <taxon>Bacillota</taxon>
        <taxon>Clostridia</taxon>
        <taxon>Eubacteriales</taxon>
        <taxon>Oscillospiraceae</taxon>
        <taxon>Faecalibacterium</taxon>
    </lineage>
</organism>
<accession>A0A329TRV6</accession>
<keyword evidence="1" id="KW-0812">Transmembrane</keyword>
<dbReference type="Proteomes" id="UP000251144">
    <property type="component" value="Unassembled WGS sequence"/>
</dbReference>
<proteinExistence type="predicted"/>
<dbReference type="RefSeq" id="WP_158401626.1">
    <property type="nucleotide sequence ID" value="NZ_PRLB01000015.1"/>
</dbReference>
<name>A0A329TRV6_9FIRM</name>
<keyword evidence="1" id="KW-0472">Membrane</keyword>
<keyword evidence="1" id="KW-1133">Transmembrane helix</keyword>
<dbReference type="AlphaFoldDB" id="A0A329TRV6"/>
<protein>
    <submittedName>
        <fullName evidence="2">Peptidase</fullName>
    </submittedName>
</protein>
<evidence type="ECO:0000256" key="1">
    <source>
        <dbReference type="SAM" id="Phobius"/>
    </source>
</evidence>
<evidence type="ECO:0000313" key="2">
    <source>
        <dbReference type="EMBL" id="RAW52561.1"/>
    </source>
</evidence>
<gene>
    <name evidence="2" type="ORF">C4N26_12770</name>
</gene>
<sequence>MKNAQDGMREKKESLKLFFPTRPFHHSIRLGPLTFRDPLLLCGVLYILLWMDAGGFLRAGLWAAFLHEMGHLLAYGMMLRKLPRVDVTMTGFCLRVPRESLRRAQLFGLAAAGPGMNLLLAAVWAVRMEQQATVRGWAFLTANL</sequence>
<feature type="transmembrane region" description="Helical" evidence="1">
    <location>
        <begin position="39"/>
        <end position="65"/>
    </location>
</feature>
<evidence type="ECO:0000313" key="3">
    <source>
        <dbReference type="Proteomes" id="UP000251144"/>
    </source>
</evidence>
<comment type="caution">
    <text evidence="2">The sequence shown here is derived from an EMBL/GenBank/DDBJ whole genome shotgun (WGS) entry which is preliminary data.</text>
</comment>
<dbReference type="EMBL" id="PRLB01000015">
    <property type="protein sequence ID" value="RAW52561.1"/>
    <property type="molecule type" value="Genomic_DNA"/>
</dbReference>